<keyword evidence="3" id="KW-0808">Transferase</keyword>
<feature type="compositionally biased region" description="Polar residues" evidence="9">
    <location>
        <begin position="517"/>
        <end position="526"/>
    </location>
</feature>
<keyword evidence="6" id="KW-0067">ATP-binding</keyword>
<dbReference type="InterPro" id="IPR000719">
    <property type="entry name" value="Prot_kinase_dom"/>
</dbReference>
<dbReference type="GO" id="GO:0035556">
    <property type="term" value="P:intracellular signal transduction"/>
    <property type="evidence" value="ECO:0007669"/>
    <property type="project" value="TreeGrafter"/>
</dbReference>
<comment type="catalytic activity">
    <reaction evidence="7">
        <text>L-threonyl-[protein] + ATP = O-phospho-L-threonyl-[protein] + ADP + H(+)</text>
        <dbReference type="Rhea" id="RHEA:46608"/>
        <dbReference type="Rhea" id="RHEA-COMP:11060"/>
        <dbReference type="Rhea" id="RHEA-COMP:11605"/>
        <dbReference type="ChEBI" id="CHEBI:15378"/>
        <dbReference type="ChEBI" id="CHEBI:30013"/>
        <dbReference type="ChEBI" id="CHEBI:30616"/>
        <dbReference type="ChEBI" id="CHEBI:61977"/>
        <dbReference type="ChEBI" id="CHEBI:456216"/>
        <dbReference type="EC" id="2.7.11.1"/>
    </reaction>
</comment>
<dbReference type="Proteomes" id="UP000224006">
    <property type="component" value="Chromosome VII"/>
</dbReference>
<dbReference type="InterPro" id="IPR011009">
    <property type="entry name" value="Kinase-like_dom_sf"/>
</dbReference>
<proteinExistence type="predicted"/>
<comment type="catalytic activity">
    <reaction evidence="8">
        <text>L-seryl-[protein] + ATP = O-phospho-L-seryl-[protein] + ADP + H(+)</text>
        <dbReference type="Rhea" id="RHEA:17989"/>
        <dbReference type="Rhea" id="RHEA-COMP:9863"/>
        <dbReference type="Rhea" id="RHEA-COMP:11604"/>
        <dbReference type="ChEBI" id="CHEBI:15378"/>
        <dbReference type="ChEBI" id="CHEBI:29999"/>
        <dbReference type="ChEBI" id="CHEBI:30616"/>
        <dbReference type="ChEBI" id="CHEBI:83421"/>
        <dbReference type="ChEBI" id="CHEBI:456216"/>
        <dbReference type="EC" id="2.7.11.1"/>
    </reaction>
</comment>
<dbReference type="Gene3D" id="1.10.510.10">
    <property type="entry name" value="Transferase(Phosphotransferase) domain 1"/>
    <property type="match status" value="1"/>
</dbReference>
<dbReference type="Gene3D" id="3.30.200.20">
    <property type="entry name" value="Phosphorylase Kinase, domain 1"/>
    <property type="match status" value="1"/>
</dbReference>
<evidence type="ECO:0000256" key="3">
    <source>
        <dbReference type="ARBA" id="ARBA00022679"/>
    </source>
</evidence>
<comment type="caution">
    <text evidence="12">The sequence shown here is derived from an EMBL/GenBank/DDBJ whole genome shotgun (WGS) entry which is preliminary data.</text>
</comment>
<dbReference type="InterPro" id="IPR008271">
    <property type="entry name" value="Ser/Thr_kinase_AS"/>
</dbReference>
<dbReference type="SUPFAM" id="SSF56112">
    <property type="entry name" value="Protein kinase-like (PK-like)"/>
    <property type="match status" value="1"/>
</dbReference>
<feature type="domain" description="Protein kinase" evidence="11">
    <location>
        <begin position="225"/>
        <end position="502"/>
    </location>
</feature>
<dbReference type="InterPro" id="IPR027916">
    <property type="entry name" value="Kinase-like_dom_ROP"/>
</dbReference>
<dbReference type="PANTHER" id="PTHR24356:SF1">
    <property type="entry name" value="SERINE_THREONINE-PROTEIN KINASE GREATWALL"/>
    <property type="match status" value="1"/>
</dbReference>
<dbReference type="PANTHER" id="PTHR24356">
    <property type="entry name" value="SERINE/THREONINE-PROTEIN KINASE"/>
    <property type="match status" value="1"/>
</dbReference>
<dbReference type="GO" id="GO:0005524">
    <property type="term" value="F:ATP binding"/>
    <property type="evidence" value="ECO:0007669"/>
    <property type="project" value="UniProtKB-KW"/>
</dbReference>
<accession>A0A2A9MD21</accession>
<evidence type="ECO:0000259" key="11">
    <source>
        <dbReference type="PROSITE" id="PS50011"/>
    </source>
</evidence>
<evidence type="ECO:0000256" key="6">
    <source>
        <dbReference type="ARBA" id="ARBA00022840"/>
    </source>
</evidence>
<name>A0A2A9MD21_BESBE</name>
<dbReference type="STRING" id="94643.A0A2A9MD21"/>
<organism evidence="12 13">
    <name type="scientific">Besnoitia besnoiti</name>
    <name type="common">Apicomplexan protozoan</name>
    <dbReference type="NCBI Taxonomy" id="94643"/>
    <lineage>
        <taxon>Eukaryota</taxon>
        <taxon>Sar</taxon>
        <taxon>Alveolata</taxon>
        <taxon>Apicomplexa</taxon>
        <taxon>Conoidasida</taxon>
        <taxon>Coccidia</taxon>
        <taxon>Eucoccidiorida</taxon>
        <taxon>Eimeriorina</taxon>
        <taxon>Sarcocystidae</taxon>
        <taxon>Besnoitia</taxon>
    </lineage>
</organism>
<evidence type="ECO:0000256" key="8">
    <source>
        <dbReference type="ARBA" id="ARBA00048679"/>
    </source>
</evidence>
<feature type="chain" id="PRO_5013015843" description="non-specific serine/threonine protein kinase" evidence="10">
    <location>
        <begin position="33"/>
        <end position="551"/>
    </location>
</feature>
<dbReference type="SMART" id="SM00220">
    <property type="entry name" value="S_TKc"/>
    <property type="match status" value="1"/>
</dbReference>
<evidence type="ECO:0000256" key="2">
    <source>
        <dbReference type="ARBA" id="ARBA00022527"/>
    </source>
</evidence>
<protein>
    <recommendedName>
        <fullName evidence="1">non-specific serine/threonine protein kinase</fullName>
        <ecNumber evidence="1">2.7.11.1</ecNumber>
    </recommendedName>
</protein>
<evidence type="ECO:0000256" key="1">
    <source>
        <dbReference type="ARBA" id="ARBA00012513"/>
    </source>
</evidence>
<feature type="signal peptide" evidence="10">
    <location>
        <begin position="1"/>
        <end position="32"/>
    </location>
</feature>
<dbReference type="PROSITE" id="PS00108">
    <property type="entry name" value="PROTEIN_KINASE_ST"/>
    <property type="match status" value="1"/>
</dbReference>
<evidence type="ECO:0000313" key="12">
    <source>
        <dbReference type="EMBL" id="PFH33573.1"/>
    </source>
</evidence>
<reference evidence="12 13" key="1">
    <citation type="submission" date="2017-09" db="EMBL/GenBank/DDBJ databases">
        <title>Genome sequencing of Besnoitia besnoiti strain Bb-Ger1.</title>
        <authorList>
            <person name="Schares G."/>
            <person name="Venepally P."/>
            <person name="Lorenzi H.A."/>
        </authorList>
    </citation>
    <scope>NUCLEOTIDE SEQUENCE [LARGE SCALE GENOMIC DNA]</scope>
    <source>
        <strain evidence="12 13">Bb-Ger1</strain>
    </source>
</reference>
<dbReference type="GO" id="GO:0004674">
    <property type="term" value="F:protein serine/threonine kinase activity"/>
    <property type="evidence" value="ECO:0007669"/>
    <property type="project" value="UniProtKB-KW"/>
</dbReference>
<dbReference type="GeneID" id="40312716"/>
<evidence type="ECO:0000256" key="9">
    <source>
        <dbReference type="SAM" id="MobiDB-lite"/>
    </source>
</evidence>
<dbReference type="OrthoDB" id="4062651at2759"/>
<gene>
    <name evidence="12" type="ORF">BESB_077900</name>
</gene>
<sequence>MGYALSSSALPCLAWLVAVLVLILCEAGAVHSIRVKLLHDAGTRGAFVFPAPSAADRGRERSLSAGDGVRESAKNAEVRSILGLQRRIPTGKRVSEEAPFSFCSRLVGRTWGMGGVRRAASEREPLEPTHHIGLGDRIARGLRNAVSWIPGFQRGRSSSATGLRFVEVEPGDLIVARVVSLVADRIKAATSSRIVPDDEIVSRTYWPASVPVVVKSLSTGVTRTLVRGPVIGRGGRGTVCLARDQSTDEEVALKLFIKFEKPTVKRVRELRNEAFFYQRLPGVASAADAQALFRLMVPTDAVQVVNAPPSLRYAPAEIWVPNMFPIMPKAQMDVARFVNVLTEFDDVSQNELGVLARLQLTLSVIRLVAILHTQGVVHADIKPENFFVMGDGRVFLRDFGASGSDMTTAPFGGTLAYTPPELSAPTRYVQYKYSTDSWGVGLVLCFIWCDRVPVTSRVHEFLVFDSCPRDVPDDVKTLVRMFLETSPRRRLSPLRAIRRAEFNRVKERVDRGGVKTKNMSQTRSSQAPTRTRRRTLLRRRETPRAEGGLSP</sequence>
<dbReference type="VEuPathDB" id="ToxoDB:BESB_077900"/>
<dbReference type="KEGG" id="bbes:BESB_077900"/>
<dbReference type="PROSITE" id="PS50011">
    <property type="entry name" value="PROTEIN_KINASE_DOM"/>
    <property type="match status" value="1"/>
</dbReference>
<keyword evidence="2" id="KW-0723">Serine/threonine-protein kinase</keyword>
<keyword evidence="13" id="KW-1185">Reference proteome</keyword>
<dbReference type="Pfam" id="PF14531">
    <property type="entry name" value="Kinase-like"/>
    <property type="match status" value="1"/>
</dbReference>
<evidence type="ECO:0000256" key="5">
    <source>
        <dbReference type="ARBA" id="ARBA00022777"/>
    </source>
</evidence>
<dbReference type="RefSeq" id="XP_029217582.1">
    <property type="nucleotide sequence ID" value="XM_029366151.1"/>
</dbReference>
<dbReference type="EC" id="2.7.11.1" evidence="1"/>
<feature type="region of interest" description="Disordered" evidence="9">
    <location>
        <begin position="508"/>
        <end position="551"/>
    </location>
</feature>
<evidence type="ECO:0000256" key="7">
    <source>
        <dbReference type="ARBA" id="ARBA00047899"/>
    </source>
</evidence>
<evidence type="ECO:0000256" key="10">
    <source>
        <dbReference type="SAM" id="SignalP"/>
    </source>
</evidence>
<dbReference type="InterPro" id="IPR050236">
    <property type="entry name" value="Ser_Thr_kinase_AGC"/>
</dbReference>
<evidence type="ECO:0000256" key="4">
    <source>
        <dbReference type="ARBA" id="ARBA00022741"/>
    </source>
</evidence>
<evidence type="ECO:0000313" key="13">
    <source>
        <dbReference type="Proteomes" id="UP000224006"/>
    </source>
</evidence>
<keyword evidence="4" id="KW-0547">Nucleotide-binding</keyword>
<keyword evidence="5" id="KW-0418">Kinase</keyword>
<keyword evidence="10" id="KW-0732">Signal</keyword>
<dbReference type="AlphaFoldDB" id="A0A2A9MD21"/>
<dbReference type="EMBL" id="NWUJ01000008">
    <property type="protein sequence ID" value="PFH33573.1"/>
    <property type="molecule type" value="Genomic_DNA"/>
</dbReference>